<sequence>MENSESSLLVALAILFLLGLALDKLGRIVHVPRVTLLILLGAVLGPPVLDILPGPLASADHVYADAALTMVAFLLGGTLNRKTLSVYGAEILVISVTLAAVSVAVVWGGLVLLGVPIALAAVLGGISAATDPAATHDVVRASGAKGRFVSNILGIVAVDDAWGLIAFSIVITIAGTLTGNGAVESLMHGFWEVGGAIILGAVIGVPSAYLTGRLKPGEPTLVEAVGIVLLCAGTALYLEVSFLLTGMVCGAAIVNLARHHDQPFHEIERIEWPFILVFFVMAGASLEVGLLDQIGWIGLAYVAMRILARLAGGSIGGRLAGLPARESLLMGTALMPQAGVAIGMALVAEERFPEFGSTILAIAIASTIVFEVIGPICTQIAISMTRDRQ</sequence>
<dbReference type="PANTHER" id="PTHR43021:SF2">
    <property type="entry name" value="CATION_H+ EXCHANGER DOMAIN-CONTAINING PROTEIN"/>
    <property type="match status" value="1"/>
</dbReference>
<organism evidence="7 8">
    <name type="scientific">Oricola thermophila</name>
    <dbReference type="NCBI Taxonomy" id="2742145"/>
    <lineage>
        <taxon>Bacteria</taxon>
        <taxon>Pseudomonadati</taxon>
        <taxon>Pseudomonadota</taxon>
        <taxon>Alphaproteobacteria</taxon>
        <taxon>Hyphomicrobiales</taxon>
        <taxon>Ahrensiaceae</taxon>
        <taxon>Oricola</taxon>
    </lineage>
</organism>
<dbReference type="GO" id="GO:0015297">
    <property type="term" value="F:antiporter activity"/>
    <property type="evidence" value="ECO:0007669"/>
    <property type="project" value="InterPro"/>
</dbReference>
<evidence type="ECO:0000313" key="8">
    <source>
        <dbReference type="Proteomes" id="UP000509367"/>
    </source>
</evidence>
<dbReference type="PANTHER" id="PTHR43021">
    <property type="entry name" value="NA(+)/H(+) ANTIPORTER-RELATED"/>
    <property type="match status" value="1"/>
</dbReference>
<dbReference type="InterPro" id="IPR038770">
    <property type="entry name" value="Na+/solute_symporter_sf"/>
</dbReference>
<feature type="transmembrane region" description="Helical" evidence="5">
    <location>
        <begin position="34"/>
        <end position="56"/>
    </location>
</feature>
<dbReference type="Gene3D" id="1.20.1530.20">
    <property type="match status" value="1"/>
</dbReference>
<gene>
    <name evidence="7" type="ORF">HTY61_08890</name>
</gene>
<feature type="domain" description="Cation/H+ exchanger transmembrane" evidence="6">
    <location>
        <begin position="14"/>
        <end position="373"/>
    </location>
</feature>
<protein>
    <submittedName>
        <fullName evidence="7">Cation:proton antiporter</fullName>
    </submittedName>
</protein>
<feature type="transmembrane region" description="Helical" evidence="5">
    <location>
        <begin position="190"/>
        <end position="212"/>
    </location>
</feature>
<feature type="transmembrane region" description="Helical" evidence="5">
    <location>
        <begin position="161"/>
        <end position="183"/>
    </location>
</feature>
<dbReference type="KEGG" id="orm:HTY61_08890"/>
<dbReference type="EMBL" id="CP054836">
    <property type="protein sequence ID" value="QKV18557.1"/>
    <property type="molecule type" value="Genomic_DNA"/>
</dbReference>
<reference evidence="7 8" key="1">
    <citation type="submission" date="2020-06" db="EMBL/GenBank/DDBJ databases">
        <title>Oricola thermophila sp. nov. isolated from a tidal sediments.</title>
        <authorList>
            <person name="Kwon K.K."/>
            <person name="Yang S.-H."/>
            <person name="Park M.-J."/>
        </authorList>
    </citation>
    <scope>NUCLEOTIDE SEQUENCE [LARGE SCALE GENOMIC DNA]</scope>
    <source>
        <strain evidence="7 8">MEBiC13590</strain>
    </source>
</reference>
<feature type="transmembrane region" description="Helical" evidence="5">
    <location>
        <begin position="328"/>
        <end position="347"/>
    </location>
</feature>
<dbReference type="RefSeq" id="WP_175276450.1">
    <property type="nucleotide sequence ID" value="NZ_CP054836.1"/>
</dbReference>
<evidence type="ECO:0000256" key="4">
    <source>
        <dbReference type="ARBA" id="ARBA00023136"/>
    </source>
</evidence>
<name>A0A6N1VHT7_9HYPH</name>
<keyword evidence="8" id="KW-1185">Reference proteome</keyword>
<dbReference type="GO" id="GO:0016020">
    <property type="term" value="C:membrane"/>
    <property type="evidence" value="ECO:0007669"/>
    <property type="project" value="UniProtKB-SubCell"/>
</dbReference>
<evidence type="ECO:0000256" key="2">
    <source>
        <dbReference type="ARBA" id="ARBA00022692"/>
    </source>
</evidence>
<dbReference type="GO" id="GO:1902600">
    <property type="term" value="P:proton transmembrane transport"/>
    <property type="evidence" value="ECO:0007669"/>
    <property type="project" value="InterPro"/>
</dbReference>
<evidence type="ECO:0000313" key="7">
    <source>
        <dbReference type="EMBL" id="QKV18557.1"/>
    </source>
</evidence>
<dbReference type="AlphaFoldDB" id="A0A6N1VHT7"/>
<feature type="transmembrane region" description="Helical" evidence="5">
    <location>
        <begin position="294"/>
        <end position="316"/>
    </location>
</feature>
<feature type="transmembrane region" description="Helical" evidence="5">
    <location>
        <begin position="224"/>
        <end position="257"/>
    </location>
</feature>
<dbReference type="InterPro" id="IPR006153">
    <property type="entry name" value="Cation/H_exchanger_TM"/>
</dbReference>
<dbReference type="Proteomes" id="UP000509367">
    <property type="component" value="Chromosome"/>
</dbReference>
<evidence type="ECO:0000256" key="5">
    <source>
        <dbReference type="SAM" id="Phobius"/>
    </source>
</evidence>
<keyword evidence="2 5" id="KW-0812">Transmembrane</keyword>
<accession>A0A6N1VHT7</accession>
<evidence type="ECO:0000259" key="6">
    <source>
        <dbReference type="Pfam" id="PF00999"/>
    </source>
</evidence>
<keyword evidence="3 5" id="KW-1133">Transmembrane helix</keyword>
<dbReference type="Pfam" id="PF00999">
    <property type="entry name" value="Na_H_Exchanger"/>
    <property type="match status" value="1"/>
</dbReference>
<feature type="transmembrane region" description="Helical" evidence="5">
    <location>
        <begin position="6"/>
        <end position="22"/>
    </location>
</feature>
<evidence type="ECO:0000256" key="3">
    <source>
        <dbReference type="ARBA" id="ARBA00022989"/>
    </source>
</evidence>
<proteinExistence type="predicted"/>
<feature type="transmembrane region" description="Helical" evidence="5">
    <location>
        <begin position="359"/>
        <end position="382"/>
    </location>
</feature>
<feature type="transmembrane region" description="Helical" evidence="5">
    <location>
        <begin position="62"/>
        <end position="79"/>
    </location>
</feature>
<keyword evidence="4 5" id="KW-0472">Membrane</keyword>
<evidence type="ECO:0000256" key="1">
    <source>
        <dbReference type="ARBA" id="ARBA00004141"/>
    </source>
</evidence>
<feature type="transmembrane region" description="Helical" evidence="5">
    <location>
        <begin position="269"/>
        <end position="288"/>
    </location>
</feature>
<comment type="subcellular location">
    <subcellularLocation>
        <location evidence="1">Membrane</location>
        <topology evidence="1">Multi-pass membrane protein</topology>
    </subcellularLocation>
</comment>
<feature type="transmembrane region" description="Helical" evidence="5">
    <location>
        <begin position="91"/>
        <end position="123"/>
    </location>
</feature>